<dbReference type="InterPro" id="IPR027373">
    <property type="entry name" value="RHH_dom"/>
</dbReference>
<accession>A0ABX7BH11</accession>
<evidence type="ECO:0000259" key="2">
    <source>
        <dbReference type="Pfam" id="PF13467"/>
    </source>
</evidence>
<dbReference type="InterPro" id="IPR038268">
    <property type="entry name" value="RHH_sf"/>
</dbReference>
<dbReference type="Gene3D" id="1.10.3990.20">
    <property type="entry name" value="protein bp1543"/>
    <property type="match status" value="1"/>
</dbReference>
<dbReference type="EMBL" id="CP067420">
    <property type="protein sequence ID" value="QQP92583.1"/>
    <property type="molecule type" value="Genomic_DNA"/>
</dbReference>
<protein>
    <submittedName>
        <fullName evidence="3">Ribbon-helix-helix domain-containing protein</fullName>
    </submittedName>
</protein>
<organism evidence="3 4">
    <name type="scientific">Skermanella cutis</name>
    <dbReference type="NCBI Taxonomy" id="2775420"/>
    <lineage>
        <taxon>Bacteria</taxon>
        <taxon>Pseudomonadati</taxon>
        <taxon>Pseudomonadota</taxon>
        <taxon>Alphaproteobacteria</taxon>
        <taxon>Rhodospirillales</taxon>
        <taxon>Azospirillaceae</taxon>
        <taxon>Skermanella</taxon>
    </lineage>
</organism>
<gene>
    <name evidence="3" type="ORF">IGS68_23230</name>
</gene>
<dbReference type="Pfam" id="PF13467">
    <property type="entry name" value="RHH_4"/>
    <property type="match status" value="1"/>
</dbReference>
<evidence type="ECO:0000313" key="3">
    <source>
        <dbReference type="EMBL" id="QQP92583.1"/>
    </source>
</evidence>
<evidence type="ECO:0000256" key="1">
    <source>
        <dbReference type="SAM" id="MobiDB-lite"/>
    </source>
</evidence>
<keyword evidence="4" id="KW-1185">Reference proteome</keyword>
<name>A0ABX7BH11_9PROT</name>
<proteinExistence type="predicted"/>
<feature type="region of interest" description="Disordered" evidence="1">
    <location>
        <begin position="78"/>
        <end position="102"/>
    </location>
</feature>
<sequence>MKPSTLVSRNVTVAGHRTSCRLEPFMWDALYDICRRERITIHTLCTQINERKEPATSLTAAIRVFALAYFRAAATEEGHARASHGQGEPFHQTPFETPDAAE</sequence>
<reference evidence="3" key="1">
    <citation type="submission" date="2021-02" db="EMBL/GenBank/DDBJ databases">
        <title>Skermanella TT6 skin isolate.</title>
        <authorList>
            <person name="Lee K."/>
            <person name="Ganzorig M."/>
        </authorList>
    </citation>
    <scope>NUCLEOTIDE SEQUENCE</scope>
    <source>
        <strain evidence="3">TT6</strain>
    </source>
</reference>
<dbReference type="Proteomes" id="UP000595197">
    <property type="component" value="Chromosome"/>
</dbReference>
<evidence type="ECO:0000313" key="4">
    <source>
        <dbReference type="Proteomes" id="UP000595197"/>
    </source>
</evidence>
<feature type="domain" description="Ribbon-helix-helix" evidence="2">
    <location>
        <begin position="7"/>
        <end position="70"/>
    </location>
</feature>